<feature type="chain" id="PRO_5004169965" description="AB hydrolase-1 domain-containing protein" evidence="3">
    <location>
        <begin position="20"/>
        <end position="346"/>
    </location>
</feature>
<dbReference type="VEuPathDB" id="FungiDB:ATEG_08594"/>
<reference evidence="6" key="1">
    <citation type="submission" date="2005-09" db="EMBL/GenBank/DDBJ databases">
        <title>Annotation of the Aspergillus terreus NIH2624 genome.</title>
        <authorList>
            <person name="Birren B.W."/>
            <person name="Lander E.S."/>
            <person name="Galagan J.E."/>
            <person name="Nusbaum C."/>
            <person name="Devon K."/>
            <person name="Henn M."/>
            <person name="Ma L.-J."/>
            <person name="Jaffe D.B."/>
            <person name="Butler J."/>
            <person name="Alvarez P."/>
            <person name="Gnerre S."/>
            <person name="Grabherr M."/>
            <person name="Kleber M."/>
            <person name="Mauceli E.W."/>
            <person name="Brockman W."/>
            <person name="Rounsley S."/>
            <person name="Young S.K."/>
            <person name="LaButti K."/>
            <person name="Pushparaj V."/>
            <person name="DeCaprio D."/>
            <person name="Crawford M."/>
            <person name="Koehrsen M."/>
            <person name="Engels R."/>
            <person name="Montgomery P."/>
            <person name="Pearson M."/>
            <person name="Howarth C."/>
            <person name="Larson L."/>
            <person name="Luoma S."/>
            <person name="White J."/>
            <person name="Alvarado L."/>
            <person name="Kodira C.D."/>
            <person name="Zeng Q."/>
            <person name="Oleary S."/>
            <person name="Yandava C."/>
            <person name="Denning D.W."/>
            <person name="Nierman W.C."/>
            <person name="Milne T."/>
            <person name="Madden K."/>
        </authorList>
    </citation>
    <scope>NUCLEOTIDE SEQUENCE [LARGE SCALE GENOMIC DNA]</scope>
    <source>
        <strain evidence="6">NIH 2624 / FGSC A1156</strain>
    </source>
</reference>
<dbReference type="ESTHER" id="asptn-q0ccj0">
    <property type="family name" value="Epoxide_hydrolase"/>
</dbReference>
<comment type="similarity">
    <text evidence="2">Belongs to the AB hydrolase superfamily. Epoxide hydrolase family.</text>
</comment>
<protein>
    <recommendedName>
        <fullName evidence="4">AB hydrolase-1 domain-containing protein</fullName>
    </recommendedName>
</protein>
<dbReference type="SUPFAM" id="SSF53474">
    <property type="entry name" value="alpha/beta-Hydrolases"/>
    <property type="match status" value="1"/>
</dbReference>
<accession>Q0CCJ0</accession>
<feature type="signal peptide" evidence="3">
    <location>
        <begin position="1"/>
        <end position="19"/>
    </location>
</feature>
<dbReference type="RefSeq" id="XP_001217180.1">
    <property type="nucleotide sequence ID" value="XM_001217179.1"/>
</dbReference>
<dbReference type="PRINTS" id="PR00412">
    <property type="entry name" value="EPOXHYDRLASE"/>
</dbReference>
<dbReference type="Gene3D" id="3.40.50.1820">
    <property type="entry name" value="alpha/beta hydrolase"/>
    <property type="match status" value="1"/>
</dbReference>
<feature type="domain" description="AB hydrolase-1" evidence="4">
    <location>
        <begin position="60"/>
        <end position="218"/>
    </location>
</feature>
<sequence length="346" mass="37893">MLLLSVLLLLALATRSSKATGANSTLSDNGRLAPLKRAITAHPSSLVVEYYEAGPSSGETVLLVHGFPYSIDAFVSVVPLLVNQGYRVIVPYLRGFGGTRFLYPHTPRSAEQAALGYDIIALMDAIHLDTAICAGYDWGSVAVNVATALWPERCTRMVAANSYLIQNRSTAWQPSDPNSEATKWYYYLFLTPRGAAGLAETPKRWIETLWKKNSIGWNFTEEYLDLTVTSLFNPDFVDIAVNFYRNRLLYAPGDPAFADLANKLDDQPLIAVPSVTLDPENSVALTPSNESATAKHFTGPRCHYLIPGVGENIPYQAPNAFARAIMEVSRLSASNTNWTTTIGTSH</sequence>
<dbReference type="OrthoDB" id="408373at2759"/>
<dbReference type="STRING" id="341663.Q0CCJ0"/>
<dbReference type="InterPro" id="IPR000639">
    <property type="entry name" value="Epox_hydrolase-like"/>
</dbReference>
<dbReference type="HOGENOM" id="CLU_020336_16_1_1"/>
<dbReference type="AlphaFoldDB" id="Q0CCJ0"/>
<proteinExistence type="inferred from homology"/>
<dbReference type="EMBL" id="CH476606">
    <property type="protein sequence ID" value="EAU30726.1"/>
    <property type="molecule type" value="Genomic_DNA"/>
</dbReference>
<evidence type="ECO:0000313" key="5">
    <source>
        <dbReference type="EMBL" id="EAU30726.1"/>
    </source>
</evidence>
<dbReference type="InterPro" id="IPR000073">
    <property type="entry name" value="AB_hydrolase_1"/>
</dbReference>
<evidence type="ECO:0000259" key="4">
    <source>
        <dbReference type="Pfam" id="PF00561"/>
    </source>
</evidence>
<evidence type="ECO:0000313" key="6">
    <source>
        <dbReference type="Proteomes" id="UP000007963"/>
    </source>
</evidence>
<evidence type="ECO:0000256" key="2">
    <source>
        <dbReference type="ARBA" id="ARBA00038334"/>
    </source>
</evidence>
<gene>
    <name evidence="5" type="ORF">ATEG_08594</name>
</gene>
<dbReference type="OMA" id="AELSWWY"/>
<dbReference type="GeneID" id="4323058"/>
<dbReference type="Pfam" id="PF00561">
    <property type="entry name" value="Abhydrolase_1"/>
    <property type="match status" value="1"/>
</dbReference>
<dbReference type="eggNOG" id="KOG4178">
    <property type="taxonomic scope" value="Eukaryota"/>
</dbReference>
<name>Q0CCJ0_ASPTN</name>
<evidence type="ECO:0000256" key="3">
    <source>
        <dbReference type="SAM" id="SignalP"/>
    </source>
</evidence>
<organism evidence="5 6">
    <name type="scientific">Aspergillus terreus (strain NIH 2624 / FGSC A1156)</name>
    <dbReference type="NCBI Taxonomy" id="341663"/>
    <lineage>
        <taxon>Eukaryota</taxon>
        <taxon>Fungi</taxon>
        <taxon>Dikarya</taxon>
        <taxon>Ascomycota</taxon>
        <taxon>Pezizomycotina</taxon>
        <taxon>Eurotiomycetes</taxon>
        <taxon>Eurotiomycetidae</taxon>
        <taxon>Eurotiales</taxon>
        <taxon>Aspergillaceae</taxon>
        <taxon>Aspergillus</taxon>
        <taxon>Aspergillus subgen. Circumdati</taxon>
    </lineage>
</organism>
<dbReference type="Proteomes" id="UP000007963">
    <property type="component" value="Unassembled WGS sequence"/>
</dbReference>
<dbReference type="InterPro" id="IPR029058">
    <property type="entry name" value="AB_hydrolase_fold"/>
</dbReference>
<dbReference type="GO" id="GO:0016787">
    <property type="term" value="F:hydrolase activity"/>
    <property type="evidence" value="ECO:0007669"/>
    <property type="project" value="UniProtKB-KW"/>
</dbReference>
<dbReference type="PANTHER" id="PTHR43329">
    <property type="entry name" value="EPOXIDE HYDROLASE"/>
    <property type="match status" value="1"/>
</dbReference>
<keyword evidence="1" id="KW-0378">Hydrolase</keyword>
<evidence type="ECO:0000256" key="1">
    <source>
        <dbReference type="ARBA" id="ARBA00022801"/>
    </source>
</evidence>
<keyword evidence="3" id="KW-0732">Signal</keyword>